<gene>
    <name evidence="3" type="primary">SYCP1</name>
</gene>
<accession>A0ABM5G6F9</accession>
<keyword evidence="2" id="KW-1185">Reference proteome</keyword>
<organism evidence="2 3">
    <name type="scientific">Pogona vitticeps</name>
    <name type="common">central bearded dragon</name>
    <dbReference type="NCBI Taxonomy" id="103695"/>
    <lineage>
        <taxon>Eukaryota</taxon>
        <taxon>Metazoa</taxon>
        <taxon>Chordata</taxon>
        <taxon>Craniata</taxon>
        <taxon>Vertebrata</taxon>
        <taxon>Euteleostomi</taxon>
        <taxon>Lepidosauria</taxon>
        <taxon>Squamata</taxon>
        <taxon>Bifurcata</taxon>
        <taxon>Unidentata</taxon>
        <taxon>Episquamata</taxon>
        <taxon>Toxicofera</taxon>
        <taxon>Iguania</taxon>
        <taxon>Acrodonta</taxon>
        <taxon>Agamidae</taxon>
        <taxon>Amphibolurinae</taxon>
        <taxon>Pogona</taxon>
    </lineage>
</organism>
<sequence length="1011" mass="118606">MEQEKSFKFKLFVPPKPSNTQISAVKPQTNKRDEGFFQNFNNRTEDDYNLPFGKRTTSKHIDFTDPDSQRVKLVPEIDQENVETMNELYSRLYKEAEKIKRWKVTVEYEIKEKERILQENRKITEALRKAIQELQFENEKLSLKLEDEMHENKDLLKENNATRHLCNLLKEKFMQSIEKVNKYEHEREETRQMYVDLNNNIERLIQDFEELRVQAENTRLEMYFKLKEAAEKIAQLEKEQGREINALEKQISTLTTQIGERDNKMKHMNNQLQASRELSVELEEIRKQQDNILKRAQSKEQDLLTELEEVKCSLLKTEDTCKKLETELQTAMKTLVQVTEQKEATVEELKETKVLHASVTGELQSEVSYLKELLERKEKRLEELRNESDALVLELQKKSAELDIMAKVKNAKEKQVEEMAKALGSSINVEKDLKHQLECAQSECMLLLKEKEARKSDDTIIQVQVKELLDGKHILEKTIEKLQESEKQLKDTLQIKDKEIHHLEIQLSGAFENKEDCIQQLTAMKTELEKEISKNEQLHLDWNKVLLDKEQIIQEKNNIVNEFRKLQEDIKDKSEMGEEAEKQIENLKETNTDLRNELECLKEKMKSKDEETTYKLEESKENVRNIENEISKKEKQLKTLENKINSLKKQIETKSKIVEDLQQENKVLRKKIAAESKQTSITEGKVNNLQLELENINKLHNETVDNYKKETEMARAAEENLLKELEAMKLVADEAVKMQKEIDIRCQHKITEMVALMEKHKRQYDKTVEEKDTELECFRTKQQVLSSTIGSLEKDLSSKKNECFSLQEQLRTVREEKESLAKEAEKSHLYKTEKKHKKTQTSFLETPKDSSLVSLSVTSKKNTPQNFTPVNMNKLEQIKKSSWTPAKTYTVKTPPKSKFLRESTSLLTEERRKKKRKVILEMDSRSDSSENNDLLSIVSEEEMFKQLYKDHPQTSHLSIMTPKKVQTPSTLKTPGSSVKLAAIRKMQEAGWTALSKMDRRKKMKEAEKLFS</sequence>
<protein>
    <submittedName>
        <fullName evidence="3">Synaptonemal complex protein 1 isoform X1</fullName>
    </submittedName>
</protein>
<keyword evidence="1" id="KW-0175">Coiled coil</keyword>
<dbReference type="PANTHER" id="PTHR46918:SF1">
    <property type="entry name" value="SYNAPTONEMAL COMPLEX PROTEIN 1"/>
    <property type="match status" value="1"/>
</dbReference>
<feature type="coiled-coil region" evidence="1">
    <location>
        <begin position="113"/>
        <end position="401"/>
    </location>
</feature>
<evidence type="ECO:0000313" key="3">
    <source>
        <dbReference type="RefSeq" id="XP_072853240.1"/>
    </source>
</evidence>
<feature type="coiled-coil region" evidence="1">
    <location>
        <begin position="796"/>
        <end position="827"/>
    </location>
</feature>
<name>A0ABM5G6F9_9SAUR</name>
<feature type="coiled-coil region" evidence="1">
    <location>
        <begin position="465"/>
        <end position="728"/>
    </location>
</feature>
<dbReference type="Pfam" id="PF05483">
    <property type="entry name" value="SCP-1"/>
    <property type="match status" value="1"/>
</dbReference>
<dbReference type="RefSeq" id="XP_072853240.1">
    <property type="nucleotide sequence ID" value="XM_072997139.1"/>
</dbReference>
<evidence type="ECO:0000313" key="2">
    <source>
        <dbReference type="Proteomes" id="UP001652642"/>
    </source>
</evidence>
<proteinExistence type="predicted"/>
<reference evidence="3" key="1">
    <citation type="submission" date="2025-08" db="UniProtKB">
        <authorList>
            <consortium name="RefSeq"/>
        </authorList>
    </citation>
    <scope>IDENTIFICATION</scope>
</reference>
<evidence type="ECO:0000256" key="1">
    <source>
        <dbReference type="SAM" id="Coils"/>
    </source>
</evidence>
<dbReference type="Proteomes" id="UP001652642">
    <property type="component" value="Chromosome 4"/>
</dbReference>
<dbReference type="GeneID" id="110072372"/>
<dbReference type="InterPro" id="IPR008827">
    <property type="entry name" value="SYCP1"/>
</dbReference>
<dbReference type="PANTHER" id="PTHR46918">
    <property type="entry name" value="SYNAPTONEMAL COMPLEX PROTEIN 1"/>
    <property type="match status" value="1"/>
</dbReference>